<feature type="domain" description="Thioredoxin" evidence="1">
    <location>
        <begin position="17"/>
        <end position="90"/>
    </location>
</feature>
<gene>
    <name evidence="2" type="ORF">BFG52_09780</name>
</gene>
<evidence type="ECO:0000313" key="3">
    <source>
        <dbReference type="Proteomes" id="UP000093391"/>
    </source>
</evidence>
<dbReference type="CDD" id="cd02947">
    <property type="entry name" value="TRX_family"/>
    <property type="match status" value="1"/>
</dbReference>
<evidence type="ECO:0000259" key="1">
    <source>
        <dbReference type="Pfam" id="PF00085"/>
    </source>
</evidence>
<protein>
    <recommendedName>
        <fullName evidence="1">Thioredoxin domain-containing protein</fullName>
    </recommendedName>
</protein>
<dbReference type="Gene3D" id="3.40.30.10">
    <property type="entry name" value="Glutaredoxin"/>
    <property type="match status" value="1"/>
</dbReference>
<dbReference type="Proteomes" id="UP000093391">
    <property type="component" value="Chromosome"/>
</dbReference>
<dbReference type="AlphaFoldDB" id="A0A1B2M0C8"/>
<evidence type="ECO:0000313" key="2">
    <source>
        <dbReference type="EMBL" id="AOA58611.1"/>
    </source>
</evidence>
<proteinExistence type="predicted"/>
<dbReference type="InterPro" id="IPR013766">
    <property type="entry name" value="Thioredoxin_domain"/>
</dbReference>
<accession>A0A1B2M0C8</accession>
<reference evidence="2 3" key="1">
    <citation type="submission" date="2016-08" db="EMBL/GenBank/DDBJ databases">
        <authorList>
            <person name="Seilhamer J.J."/>
        </authorList>
    </citation>
    <scope>NUCLEOTIDE SEQUENCE [LARGE SCALE GENOMIC DNA]</scope>
    <source>
        <strain evidence="2 3">BRTC-1</strain>
    </source>
</reference>
<keyword evidence="3" id="KW-1185">Reference proteome</keyword>
<dbReference type="RefSeq" id="WP_067555376.1">
    <property type="nucleotide sequence ID" value="NZ_CP016895.1"/>
</dbReference>
<dbReference type="SUPFAM" id="SSF52833">
    <property type="entry name" value="Thioredoxin-like"/>
    <property type="match status" value="1"/>
</dbReference>
<dbReference type="KEGG" id="ala:BFG52_09780"/>
<dbReference type="EMBL" id="CP016895">
    <property type="protein sequence ID" value="AOA58611.1"/>
    <property type="molecule type" value="Genomic_DNA"/>
</dbReference>
<name>A0A1B2M0C8_9GAMM</name>
<dbReference type="Pfam" id="PF00085">
    <property type="entry name" value="Thioredoxin"/>
    <property type="match status" value="1"/>
</dbReference>
<dbReference type="InterPro" id="IPR036249">
    <property type="entry name" value="Thioredoxin-like_sf"/>
</dbReference>
<organism evidence="2 3">
    <name type="scientific">Acinetobacter larvae</name>
    <dbReference type="NCBI Taxonomy" id="1789224"/>
    <lineage>
        <taxon>Bacteria</taxon>
        <taxon>Pseudomonadati</taxon>
        <taxon>Pseudomonadota</taxon>
        <taxon>Gammaproteobacteria</taxon>
        <taxon>Moraxellales</taxon>
        <taxon>Moraxellaceae</taxon>
        <taxon>Acinetobacter</taxon>
    </lineage>
</organism>
<dbReference type="STRING" id="1789224.BFG52_09780"/>
<dbReference type="OrthoDB" id="9790390at2"/>
<sequence length="131" mass="14472">MAIDKICAGDLSPIYAQQGFVLLDVYANRCIPCEQLAALLVRLAQDPAYPIPIYQMNVSETGHDVIAQQLGVQLTPSLLLLHAGQVQAQLNVFGAFASSELPQFDDDYIAQHDMMDLSYVQIIAFIKRFVS</sequence>